<evidence type="ECO:0000259" key="3">
    <source>
        <dbReference type="Pfam" id="PF04664"/>
    </source>
</evidence>
<feature type="compositionally biased region" description="Polar residues" evidence="2">
    <location>
        <begin position="68"/>
        <end position="81"/>
    </location>
</feature>
<reference evidence="4" key="1">
    <citation type="submission" date="2021-02" db="EMBL/GenBank/DDBJ databases">
        <authorList>
            <person name="Nowell W R."/>
        </authorList>
    </citation>
    <scope>NUCLEOTIDE SEQUENCE</scope>
</reference>
<protein>
    <recommendedName>
        <fullName evidence="3">Opioid growth factor receptor (OGFr) conserved domain-containing protein</fullName>
    </recommendedName>
</protein>
<dbReference type="InterPro" id="IPR006757">
    <property type="entry name" value="OGF_rcpt"/>
</dbReference>
<evidence type="ECO:0000313" key="5">
    <source>
        <dbReference type="Proteomes" id="UP000663845"/>
    </source>
</evidence>
<feature type="compositionally biased region" description="Basic and acidic residues" evidence="2">
    <location>
        <begin position="1"/>
        <end position="10"/>
    </location>
</feature>
<dbReference type="Pfam" id="PF04664">
    <property type="entry name" value="OGFr_N"/>
    <property type="match status" value="1"/>
</dbReference>
<accession>A0A815R990</accession>
<comment type="caution">
    <text evidence="4">The sequence shown here is derived from an EMBL/GenBank/DDBJ whole genome shotgun (WGS) entry which is preliminary data.</text>
</comment>
<dbReference type="AlphaFoldDB" id="A0A815R990"/>
<dbReference type="GO" id="GO:0140625">
    <property type="term" value="F:opioid growth factor receptor activity"/>
    <property type="evidence" value="ECO:0007669"/>
    <property type="project" value="InterPro"/>
</dbReference>
<name>A0A815R990_9BILA</name>
<dbReference type="GO" id="GO:0016020">
    <property type="term" value="C:membrane"/>
    <property type="evidence" value="ECO:0007669"/>
    <property type="project" value="InterPro"/>
</dbReference>
<feature type="compositionally biased region" description="Basic and acidic residues" evidence="2">
    <location>
        <begin position="384"/>
        <end position="394"/>
    </location>
</feature>
<dbReference type="PANTHER" id="PTHR14015">
    <property type="entry name" value="OPIOID GROWTH FACTOR RECEPTOR OGFR ZETA-TYPE OPIOID RECEPTOR"/>
    <property type="match status" value="1"/>
</dbReference>
<evidence type="ECO:0000256" key="2">
    <source>
        <dbReference type="SAM" id="MobiDB-lite"/>
    </source>
</evidence>
<gene>
    <name evidence="4" type="ORF">JYZ213_LOCUS41958</name>
</gene>
<dbReference type="InterPro" id="IPR039574">
    <property type="entry name" value="OGFr"/>
</dbReference>
<feature type="region of interest" description="Disordered" evidence="2">
    <location>
        <begin position="360"/>
        <end position="402"/>
    </location>
</feature>
<feature type="domain" description="Opioid growth factor receptor (OGFr) conserved" evidence="3">
    <location>
        <begin position="169"/>
        <end position="363"/>
    </location>
</feature>
<feature type="region of interest" description="Disordered" evidence="2">
    <location>
        <begin position="1"/>
        <end position="124"/>
    </location>
</feature>
<feature type="compositionally biased region" description="Polar residues" evidence="2">
    <location>
        <begin position="11"/>
        <end position="24"/>
    </location>
</feature>
<dbReference type="EMBL" id="CAJNOG010001827">
    <property type="protein sequence ID" value="CAF1473676.1"/>
    <property type="molecule type" value="Genomic_DNA"/>
</dbReference>
<dbReference type="PANTHER" id="PTHR14015:SF2">
    <property type="entry name" value="OPIOID GROWTH FACTOR RECEPTOR (OGFR) CONSERVED DOMAIN-CONTAINING PROTEIN"/>
    <property type="match status" value="1"/>
</dbReference>
<organism evidence="4 5">
    <name type="scientific">Adineta steineri</name>
    <dbReference type="NCBI Taxonomy" id="433720"/>
    <lineage>
        <taxon>Eukaryota</taxon>
        <taxon>Metazoa</taxon>
        <taxon>Spiralia</taxon>
        <taxon>Gnathifera</taxon>
        <taxon>Rotifera</taxon>
        <taxon>Eurotatoria</taxon>
        <taxon>Bdelloidea</taxon>
        <taxon>Adinetida</taxon>
        <taxon>Adinetidae</taxon>
        <taxon>Adineta</taxon>
    </lineage>
</organism>
<dbReference type="Proteomes" id="UP000663845">
    <property type="component" value="Unassembled WGS sequence"/>
</dbReference>
<proteinExistence type="inferred from homology"/>
<comment type="similarity">
    <text evidence="1">Belongs to the opioid growth factor receptor family.</text>
</comment>
<evidence type="ECO:0000313" key="4">
    <source>
        <dbReference type="EMBL" id="CAF1473676.1"/>
    </source>
</evidence>
<sequence length="402" mass="46865">MYSNKNKDQSIADQNTDNNQSNTIPGDEKPIEQEESVETEASIDNPMGCGSTKENDVDDNDSNKKSIQKTGQSQLQQPSSNDRMDSDEDSHKKSSKKSKTISDDDDDDNNNRGGSGRHTRSSATLSKLRINFDDSDDENEDSRHYSYSKRDIAEYRNHYPNARSNPKIHDNYDFYTNQIRSHPDGDFIDKIHKNWFGDHRKLEYHHGYIQWLFPLQERGLNISAEPLQKHEIESISKNEKALERLLTSYKLMLDFYGFKLVDENTGEIRRLSGDSYKSRFRNLDTSSHNYLRITRILKCLGEFKYEYLKFSFLEAILRESITKNKLSNCLRSCKDYWIETLRSPDERRAIRQYARELVEYRNKEMTPPKSHKAHRPRPTSAAAEKTEKMSSAKGDDDDDHME</sequence>
<evidence type="ECO:0000256" key="1">
    <source>
        <dbReference type="ARBA" id="ARBA00010365"/>
    </source>
</evidence>